<keyword evidence="1" id="KW-0732">Signal</keyword>
<dbReference type="Proteomes" id="UP000547674">
    <property type="component" value="Unassembled WGS sequence"/>
</dbReference>
<evidence type="ECO:0000313" key="3">
    <source>
        <dbReference type="Proteomes" id="UP000547674"/>
    </source>
</evidence>
<evidence type="ECO:0000256" key="1">
    <source>
        <dbReference type="SAM" id="SignalP"/>
    </source>
</evidence>
<dbReference type="EMBL" id="JABDJR010000567">
    <property type="protein sequence ID" value="NNF07894.1"/>
    <property type="molecule type" value="Genomic_DNA"/>
</dbReference>
<name>A0A7Y2H399_UNCEI</name>
<feature type="signal peptide" evidence="1">
    <location>
        <begin position="1"/>
        <end position="35"/>
    </location>
</feature>
<reference evidence="2 3" key="1">
    <citation type="submission" date="2020-03" db="EMBL/GenBank/DDBJ databases">
        <title>Metabolic flexibility allows generalist bacteria to become dominant in a frequently disturbed ecosystem.</title>
        <authorList>
            <person name="Chen Y.-J."/>
            <person name="Leung P.M."/>
            <person name="Bay S.K."/>
            <person name="Hugenholtz P."/>
            <person name="Kessler A.J."/>
            <person name="Shelley G."/>
            <person name="Waite D.W."/>
            <person name="Cook P.L."/>
            <person name="Greening C."/>
        </authorList>
    </citation>
    <scope>NUCLEOTIDE SEQUENCE [LARGE SCALE GENOMIC DNA]</scope>
    <source>
        <strain evidence="2">SS_bin_28</strain>
    </source>
</reference>
<dbReference type="AlphaFoldDB" id="A0A7Y2H399"/>
<sequence>MRTTINRETRIMNTTKALVGLISGLLLAAGTNASAAVIEVGDLNVIDDPGNPSDGLRYLDMTFSLGGPPLADAIANAQVAYPNARVATPAEWDDLFEAAGIITSTLASETFSPGPRVFLAREAIGPQPAIGTYDGGVLSTQLGFNFGDTTNIYTDPDGSVDEATTRDFIQFSPRLVQHMQSDRVPGGPATGFGWLLVSAPPIPEPSHALLSLVGLAALGLRRRRN</sequence>
<gene>
    <name evidence="2" type="ORF">HKN21_14110</name>
</gene>
<dbReference type="InterPro" id="IPR013424">
    <property type="entry name" value="Ice-binding_C"/>
</dbReference>
<evidence type="ECO:0000313" key="2">
    <source>
        <dbReference type="EMBL" id="NNF07894.1"/>
    </source>
</evidence>
<comment type="caution">
    <text evidence="2">The sequence shown here is derived from an EMBL/GenBank/DDBJ whole genome shotgun (WGS) entry which is preliminary data.</text>
</comment>
<proteinExistence type="predicted"/>
<organism evidence="2 3">
    <name type="scientific">Eiseniibacteriota bacterium</name>
    <dbReference type="NCBI Taxonomy" id="2212470"/>
    <lineage>
        <taxon>Bacteria</taxon>
        <taxon>Candidatus Eiseniibacteriota</taxon>
    </lineage>
</organism>
<accession>A0A7Y2H399</accession>
<dbReference type="NCBIfam" id="TIGR02595">
    <property type="entry name" value="PEP_CTERM"/>
    <property type="match status" value="1"/>
</dbReference>
<protein>
    <submittedName>
        <fullName evidence="2">PEP-CTERM sorting domain-containing protein</fullName>
    </submittedName>
</protein>
<feature type="chain" id="PRO_5031098125" evidence="1">
    <location>
        <begin position="36"/>
        <end position="225"/>
    </location>
</feature>